<evidence type="ECO:0000259" key="14">
    <source>
        <dbReference type="PROSITE" id="PS52004"/>
    </source>
</evidence>
<dbReference type="Pfam" id="PF00550">
    <property type="entry name" value="PP-binding"/>
    <property type="match status" value="3"/>
</dbReference>
<dbReference type="InterPro" id="IPR018201">
    <property type="entry name" value="Ketoacyl_synth_AS"/>
</dbReference>
<evidence type="ECO:0000256" key="1">
    <source>
        <dbReference type="ARBA" id="ARBA00004496"/>
    </source>
</evidence>
<comment type="pathway">
    <text evidence="3">Lipid metabolism; fatty acid biosynthesis.</text>
</comment>
<reference evidence="17" key="1">
    <citation type="journal article" date="2013" name="Diversity">
        <title>Genome Sequence of Dickeya solani, a New soft Rot Pathogen of Potato, Suggests its Emergence May Be Related to a Novel Combination of Non-Ribosomal Peptide/Polyketide Synthetase Clusters.</title>
        <authorList>
            <person name="Garlant L."/>
            <person name="Koskinen P."/>
            <person name="Rouhiainen L."/>
            <person name="Laine P."/>
            <person name="Paulin L."/>
            <person name="Auvinen P."/>
            <person name="Holm L."/>
            <person name="Pirhonen M."/>
        </authorList>
    </citation>
    <scope>NUCLEOTIDE SEQUENCE [LARGE SCALE GENOMIC DNA]</scope>
    <source>
        <strain evidence="17">D s0432-1</strain>
    </source>
</reference>
<dbReference type="PANTHER" id="PTHR43775:SF37">
    <property type="entry name" value="SI:DKEY-61P9.11"/>
    <property type="match status" value="1"/>
</dbReference>
<dbReference type="InterPro" id="IPR029045">
    <property type="entry name" value="ClpP/crotonase-like_dom_sf"/>
</dbReference>
<dbReference type="PROSITE" id="PS00012">
    <property type="entry name" value="PHOSPHOPANTETHEINE"/>
    <property type="match status" value="2"/>
</dbReference>
<feature type="domain" description="Carrier" evidence="13">
    <location>
        <begin position="2601"/>
        <end position="2678"/>
    </location>
</feature>
<dbReference type="SUPFAM" id="SSF53335">
    <property type="entry name" value="S-adenosyl-L-methionine-dependent methyltransferases"/>
    <property type="match status" value="1"/>
</dbReference>
<dbReference type="Gene3D" id="6.20.390.20">
    <property type="match status" value="1"/>
</dbReference>
<feature type="active site" description="Proton acceptor; for dehydratase activity" evidence="11">
    <location>
        <position position="16"/>
    </location>
</feature>
<dbReference type="GO" id="GO:0031177">
    <property type="term" value="F:phosphopantetheine binding"/>
    <property type="evidence" value="ECO:0007669"/>
    <property type="project" value="InterPro"/>
</dbReference>
<keyword evidence="9" id="KW-0677">Repeat</keyword>
<feature type="domain" description="PKS/mFAS DH" evidence="15">
    <location>
        <begin position="1"/>
        <end position="285"/>
    </location>
</feature>
<dbReference type="Pfam" id="PF00378">
    <property type="entry name" value="ECH_1"/>
    <property type="match status" value="2"/>
</dbReference>
<dbReference type="Pfam" id="PF14765">
    <property type="entry name" value="PS-DH"/>
    <property type="match status" value="1"/>
</dbReference>
<dbReference type="InterPro" id="IPR054514">
    <property type="entry name" value="RhiE-like_linker"/>
</dbReference>
<dbReference type="FunFam" id="3.40.47.10:FF:000019">
    <property type="entry name" value="Polyketide synthase type I"/>
    <property type="match status" value="2"/>
</dbReference>
<dbReference type="SMART" id="SM01294">
    <property type="entry name" value="PKS_PP_betabranch"/>
    <property type="match status" value="2"/>
</dbReference>
<evidence type="ECO:0000256" key="2">
    <source>
        <dbReference type="ARBA" id="ARBA00004792"/>
    </source>
</evidence>
<evidence type="ECO:0000256" key="10">
    <source>
        <dbReference type="ARBA" id="ARBA00054155"/>
    </source>
</evidence>
<dbReference type="Gene3D" id="3.40.50.1110">
    <property type="entry name" value="SGNH hydrolase"/>
    <property type="match status" value="1"/>
</dbReference>
<dbReference type="PROSITE" id="PS52004">
    <property type="entry name" value="KS3_2"/>
    <property type="match status" value="2"/>
</dbReference>
<dbReference type="RefSeq" id="WP_022635054.1">
    <property type="nucleotide sequence ID" value="NZ_AMWE01000004.1"/>
</dbReference>
<dbReference type="InterPro" id="IPR036412">
    <property type="entry name" value="HAD-like_sf"/>
</dbReference>
<evidence type="ECO:0000313" key="16">
    <source>
        <dbReference type="EMBL" id="ERO57132.1"/>
    </source>
</evidence>
<evidence type="ECO:0000256" key="9">
    <source>
        <dbReference type="ARBA" id="ARBA00022737"/>
    </source>
</evidence>
<dbReference type="Gene3D" id="3.40.50.1000">
    <property type="entry name" value="HAD superfamily/HAD-like"/>
    <property type="match status" value="1"/>
</dbReference>
<protein>
    <submittedName>
        <fullName evidence="16">FkbH like protein</fullName>
    </submittedName>
</protein>
<keyword evidence="7" id="KW-0808">Transferase</keyword>
<dbReference type="InterPro" id="IPR049900">
    <property type="entry name" value="PKS_mFAS_DH"/>
</dbReference>
<dbReference type="Gene3D" id="1.10.1200.10">
    <property type="entry name" value="ACP-like"/>
    <property type="match status" value="3"/>
</dbReference>
<dbReference type="InterPro" id="IPR036514">
    <property type="entry name" value="SGNH_hydro_sf"/>
</dbReference>
<dbReference type="NCBIfam" id="TIGR01686">
    <property type="entry name" value="FkbH"/>
    <property type="match status" value="1"/>
</dbReference>
<dbReference type="GO" id="GO:0004315">
    <property type="term" value="F:3-oxoacyl-[acyl-carrier-protein] synthase activity"/>
    <property type="evidence" value="ECO:0007669"/>
    <property type="project" value="InterPro"/>
</dbReference>
<dbReference type="GeneID" id="43518201"/>
<feature type="active site" description="Proton donor; for dehydratase activity" evidence="11">
    <location>
        <position position="196"/>
    </location>
</feature>
<dbReference type="InterPro" id="IPR049551">
    <property type="entry name" value="PKS_DH_C"/>
</dbReference>
<dbReference type="NCBIfam" id="NF005496">
    <property type="entry name" value="PRK07110.1"/>
    <property type="match status" value="1"/>
</dbReference>
<dbReference type="Pfam" id="PF02801">
    <property type="entry name" value="Ketoacyl-synt_C"/>
    <property type="match status" value="2"/>
</dbReference>
<dbReference type="Pfam" id="PF22621">
    <property type="entry name" value="CurL-like_PKS_C"/>
    <property type="match status" value="1"/>
</dbReference>
<dbReference type="SUPFAM" id="SSF52096">
    <property type="entry name" value="ClpP/crotonase"/>
    <property type="match status" value="2"/>
</dbReference>
<gene>
    <name evidence="16" type="ORF">A544_3707</name>
</gene>
<feature type="domain" description="Carrier" evidence="13">
    <location>
        <begin position="1243"/>
        <end position="1319"/>
    </location>
</feature>
<name>A0AAV3K960_9GAMM</name>
<dbReference type="Proteomes" id="UP000017142">
    <property type="component" value="Unassembled WGS sequence"/>
</dbReference>
<organism evidence="16 17">
    <name type="scientific">Dickeya solani D s0432-1</name>
    <dbReference type="NCBI Taxonomy" id="1231725"/>
    <lineage>
        <taxon>Bacteria</taxon>
        <taxon>Pseudomonadati</taxon>
        <taxon>Pseudomonadota</taxon>
        <taxon>Gammaproteobacteria</taxon>
        <taxon>Enterobacterales</taxon>
        <taxon>Pectobacteriaceae</taxon>
        <taxon>Dickeya</taxon>
    </lineage>
</organism>
<dbReference type="CDD" id="cd06558">
    <property type="entry name" value="crotonase-like"/>
    <property type="match status" value="1"/>
</dbReference>
<keyword evidence="4" id="KW-0596">Phosphopantetheine</keyword>
<dbReference type="InterPro" id="IPR023214">
    <property type="entry name" value="HAD_sf"/>
</dbReference>
<dbReference type="SMART" id="SM00825">
    <property type="entry name" value="PKS_KS"/>
    <property type="match status" value="2"/>
</dbReference>
<dbReference type="SUPFAM" id="SSF53901">
    <property type="entry name" value="Thiolase-like"/>
    <property type="match status" value="2"/>
</dbReference>
<dbReference type="InterPro" id="IPR042104">
    <property type="entry name" value="PKS_dehydratase_sf"/>
</dbReference>
<dbReference type="PROSITE" id="PS52019">
    <property type="entry name" value="PKS_MFAS_DH"/>
    <property type="match status" value="1"/>
</dbReference>
<dbReference type="InterPro" id="IPR006162">
    <property type="entry name" value="Ppantetheine_attach_site"/>
</dbReference>
<dbReference type="CDD" id="cd00833">
    <property type="entry name" value="PKS"/>
    <property type="match status" value="2"/>
</dbReference>
<dbReference type="Gene3D" id="3.10.129.110">
    <property type="entry name" value="Polyketide synthase dehydratase"/>
    <property type="match status" value="2"/>
</dbReference>
<dbReference type="InterPro" id="IPR009081">
    <property type="entry name" value="PP-bd_ACP"/>
</dbReference>
<keyword evidence="6" id="KW-0597">Phosphoprotein</keyword>
<dbReference type="InterPro" id="IPR001753">
    <property type="entry name" value="Enoyl-CoA_hydra/iso"/>
</dbReference>
<dbReference type="GO" id="GO:0006633">
    <property type="term" value="P:fatty acid biosynthetic process"/>
    <property type="evidence" value="ECO:0007669"/>
    <property type="project" value="InterPro"/>
</dbReference>
<dbReference type="SMART" id="SM00823">
    <property type="entry name" value="PKS_PP"/>
    <property type="match status" value="3"/>
</dbReference>
<dbReference type="InterPro" id="IPR050091">
    <property type="entry name" value="PKS_NRPS_Biosynth_Enz"/>
</dbReference>
<dbReference type="InterPro" id="IPR029063">
    <property type="entry name" value="SAM-dependent_MTases_sf"/>
</dbReference>
<dbReference type="NCBIfam" id="TIGR01444">
    <property type="entry name" value="fkbM_fam"/>
    <property type="match status" value="1"/>
</dbReference>
<dbReference type="Pfam" id="PF22336">
    <property type="entry name" value="RhiE-like_linker"/>
    <property type="match status" value="1"/>
</dbReference>
<comment type="subcellular location">
    <subcellularLocation>
        <location evidence="1">Cytoplasm</location>
    </subcellularLocation>
</comment>
<dbReference type="InterPro" id="IPR036736">
    <property type="entry name" value="ACP-like_sf"/>
</dbReference>
<dbReference type="Pfam" id="PF05050">
    <property type="entry name" value="Methyltransf_21"/>
    <property type="match status" value="1"/>
</dbReference>
<comment type="function">
    <text evidence="10">Involved in production of the polyketide antibiotic thailandamide.</text>
</comment>
<dbReference type="InterPro" id="IPR006342">
    <property type="entry name" value="FkbM_mtfrase"/>
</dbReference>
<evidence type="ECO:0000256" key="12">
    <source>
        <dbReference type="SAM" id="MobiDB-lite"/>
    </source>
</evidence>
<dbReference type="GO" id="GO:0004312">
    <property type="term" value="F:fatty acid synthase activity"/>
    <property type="evidence" value="ECO:0007669"/>
    <property type="project" value="TreeGrafter"/>
</dbReference>
<feature type="region of interest" description="C-terminal hotdog fold" evidence="11">
    <location>
        <begin position="135"/>
        <end position="285"/>
    </location>
</feature>
<dbReference type="Gene3D" id="3.40.50.150">
    <property type="entry name" value="Vaccinia Virus protein VP39"/>
    <property type="match status" value="1"/>
</dbReference>
<proteinExistence type="predicted"/>
<feature type="region of interest" description="Disordered" evidence="12">
    <location>
        <begin position="3511"/>
        <end position="3530"/>
    </location>
</feature>
<dbReference type="GO" id="GO:0016788">
    <property type="term" value="F:hydrolase activity, acting on ester bonds"/>
    <property type="evidence" value="ECO:0007669"/>
    <property type="project" value="UniProtKB-ARBA"/>
</dbReference>
<dbReference type="InterPro" id="IPR016039">
    <property type="entry name" value="Thiolase-like"/>
</dbReference>
<evidence type="ECO:0000256" key="6">
    <source>
        <dbReference type="ARBA" id="ARBA00022553"/>
    </source>
</evidence>
<feature type="domain" description="Carrier" evidence="13">
    <location>
        <begin position="2727"/>
        <end position="2804"/>
    </location>
</feature>
<evidence type="ECO:0000313" key="17">
    <source>
        <dbReference type="Proteomes" id="UP000017142"/>
    </source>
</evidence>
<sequence length="3850" mass="426889">MSEYTLNNRSTIISGHIVLDEPILPAMGYIHFVAASLLDKRQSNHELSIYPFRVKDAVWFAPLAIAEGVCQVNIHLDTDGDGTTYWVTSKVPGNATKRHATGVVFSGLNNEPGLNKKLATNNAEAPVFRLPDTSSHTFTHRLNRDEIYRLFLAGGINYREQFQCLDELHCSQDLFWGRIVADEASLTDLPSPYILDAAVQTVLLGVRETRRCDHQHQVYVPFSLENIVIYTHLTPKCDVFVIPRQAVSDTPEKGVFDVFLANESGEILVEMKGLHIRSYQRAEQSEQTVEIEQLTDNQSGFGQQNQTGSVAGQSWAIAATFTAEPIAEPLQVWFSRLNWNDQIKFAPYNQVYQELLDQQRLLTANTEGVNAILCRLEDLVANGPITIPSITMPPTTMPPTTMPPITATSGKGEVPQVSSEQIEHHLTDCERFVLPNGMEVAHLKPYETSYLYEEIFVEKTYAKHGISFQQGDVIVDIGGNIGMFSLFATTQCPDLRIFSCEPSPISYAILRKNLALYAPQAKALQVGIADKDGEAEFVFYPNSSVWSGFHTDETEDGEALKKSMENEVTKRFGDTDSEAIREHLDAMISERLQKQTYQVQMRSLASIMQEHHIETIDLLKVDAEKCEWDILSSIADEIWPNIRQVVVEVHDKEGTTADKIARLLRDKGFELAIVEEEMLKSSGLANFYARRPVAHADNQHRLTPFEQGISDNFKELLTLVRETQGSRRGPTLFVLCPPSPEMRERFSTDLLENMPQMMQQILGDKTDIIGIDLNSESAAYDVTEYHDAVRDEMGHIPYTPEFFEIIASVLVRHIHAFQRPPYKVIALDCDNTLWSGVVGEQGAEGIKIDSNYRALQQFMLRQKEQGMLLCLVSKNNHEDVKRVFDSRDDMILQWHDFVDTKINWNAKSDNLQRLAKNLNLGLDSFIFLDDSPIEYAEVSAGCPQVLSLRLPENSNDIPGFLAHVWGFDQVHRQTNEDAKRTHMYQEQVRREAFRQSAFSMEAFIRGLELEITIQPATQDQAERLSQLTHRTNQFNFVKAPYTVADILARIQSPEQGCLSIRVADRFGDYGICGLCFFSERENVLSVDGGLLSCRVLGRGVEYQMLNVLGRKALERKKETVEIRFAASDKNKPAEIFLRSIDSIQYVSESSGVWTYTIPATVLAELVFTPSSQTIASSNENAQSESATASQQRLPSTDTILMQQIGDHRGRLPTLRSESEYEQAEYQQTEQEIVPQSVDIDEDAILNYINAVLVKNLLECLKKKVDIDEAKAFSEYGVDSFAAINLVVKLNGAFAIKLPSTVLFDYGCVNDLRCYLMENYQNAIVTRMQSEWREIDIQDDTVQRSEANQTRKILQKTDDTSKTARPIYEGGYEGDIAVIGVSARFPGVVNVDAFWSLLLDGGDCISEVPAERWNIAAYFDEDRTKPNKTYGRWGGFIEDIDKFDASFFGISGKEARQMDPQQRLFLQESWHALEDAGYANREIKDKKWAVYAGADAGDYQANLRQHDIPLDASSFMGNDSSILAARIAYFMDMKGPAMAIDTASSSSLAAVHLACESLRNGAIDMAIAGGVSIHTTANFHILCAKAGMLSADGRCKPFDHRADGFVPGEAVGVVILKRLQDAIDDKDHIYSVIKGSGMNQDGKTNGITAPSSRSQTELICQVYDELNLSADDLTYIEAHGTGTKLGDPIEITALTDAFRRQTQRTGFCAIGSVKSNIGHCVHASGVSALIKLLLSFKHRKLAPSVNYEKPNPLIPFEDTPFVVNTQVKDWQPNSQGKRIAAVSSFGFSGTNVHMVLEEFRPSEVSPASQFPELDPEPALLLLSARSEAQLHVLARQLKVYIQQHPHLTTNGLKDIAYTLQLGRESLGHRLAVAGKSDAEILTGLEDYLNRNTFAQSYLTGTVAQGEKNKGNSRRQQADIDTSIQRRDLRGLAGQWLEGRQIDWAAWYQTPRQRVAGLPLYPFEQDRYWLPEDARYSAPDTLNSQAARASTVMSVDVMSADVMSADAELSVLDVADSQKTGERAEGKRVLASLQAFQVAAPFQVSNLNVENSPFRLTDEGQGIFCLRLHDANGSSLIEDSPGMARLSHLHRLLNEIKNRTDISVLLISGDEHHFLPALEDDTELFLQEALYRTVLELPFPVIASVPGDCKGYAWLFVCLCDFAVLSTTGRYQYVSQKQMVSQQLYHLLSERFTPSAAQVLLTDWRGIEGRHLKELGLLMPVFPSTEVAEESLKLAQELASVPREALIQLKQHLAANLVGQSVALTERPLAFAVERAVPESHESAVLTESWLQAFKAGQLGLPQGKPRKVALNSPVIDAEVYDNGVLLVRLCERESRNKFSKAFVAGFEEIFAHIHQNQAYKVVVLTGYDHYFASGGTMETLQAIQKGSAKFTDEKIFALPLECDIPVIAAMQGHGIGPGWAVGMFCDDAIFSQESVYYSPYMRYGFTPGAGSTLILPCRLGLDIAREVLFTAKEYKGFELQARGLKSPVLERAQVLPFALAAANAMARMSRDELVARKTQRSRRIRNQVEANYVLELRMHEHTFVGNQEVLARIQQHFNQGMLSHREQISGQEQASHQRVSGVQGTKALDSTSAVQKEQDSNAVFEQVYSLLRRMLAEELQIRTEQIESEQPFVDLGLDSITGVTWIRNINAEYGLTLNAADVYSYPSLKVFTGLVIKEAGLNTATGERREIEAEMTPGFVPAPVGLSNVTVGSNVRENVVDARKRANTPPANILEFLSQTLSQELQIKPQAIDPNVAFVDLGLDSITGVTWIRKINQHYGLDLNAAEVYSHPTLQEFALLVQRCSGLGQSSLPDSAVFGEATLTQPSASDTGAELMAGLSQTSIPSAKQTLLKAERVEPQAVATPCAANTELAISPAPARRQAIAIVGMSGQFPKAKNLQQFWENLSKGDDCISEVPAERWAIEDFFDRNRHTPGKTYSKWMGVLEDADKFDPLFFNISPREAEMMDPQQRVFLEACWGCIEDAGYNPADLSGSRCGVFVGCGEGDYDARFGMELNAQAFMGNAISILAARIAYHLDLQGPSLAIDTACSSSLVAIASACDSLVLGNSDLALAGGVSVLAGPSMHIMTSKAGMLSEDGRCFTFDQRANGFVPGEGVGVVLLKRLEDAIEDQDVIHGVIKGWGVNQDGKSNGITAPNGNAQSRLEQAVYTGFGIDPEQIQYVETHGTGTKLGDPVEVVGLKQTFSLFTQKENYCALGSVKSNIGHTLRAAGVASVLKVLLAMKNQQIPPTLHHQELNEHITLDGTPFYVNRELRDWIVESGQRRQAAVSSFGFSGTNAHLVIEQFPTEGLSAMEPSARKISAEEYLSRDPALIPLSAKNDVQLKQMTANLLAHVNEYANRIEAKGESAGHAQAYLHSLAYTLQTGREAMNERLGLVAHTLDELQRKLSAVLAGEQQTVDLLYQGKSKLHRDALSVFDVDEDMHDLIQAWASKGKFTKLLDIWVKGMNIDWEILYSSVAPSLRPKRVSLPTYPFARERYWVDLTTMHTDHSPIASDETAFSSDTTDASGPASSVSIADHPAFSHGNSVVAEETVRGLQQTLPAQALVNVPGDFSAYGNMMAAGVIAAQGQLPGLLLLESARCAWEQATRENMAPPQHTAELNYILWGQPARMQDALNGHIQTYISREDDGLYFQCVTEKAGESVTHNFGQIVLNTTAGGGGDTLDIRELEKQLEASHNHQTTHQIRRIFDEDGLKNQALIEKVDFDGKQLLVTFNSLAELPRQLNVPTFRPVLLTTCWQLLCALNQYCHPQATGRNQWYPFSLDSIIAFKPITERVMVYISPTPVGHEPLIITGDLPGYDLRLYDESGVLCLWLRNLKMAKEDALLTLEPSEA</sequence>
<dbReference type="GO" id="GO:0005737">
    <property type="term" value="C:cytoplasm"/>
    <property type="evidence" value="ECO:0007669"/>
    <property type="project" value="UniProtKB-SubCell"/>
</dbReference>
<dbReference type="GO" id="GO:0071770">
    <property type="term" value="P:DIM/DIP cell wall layer assembly"/>
    <property type="evidence" value="ECO:0007669"/>
    <property type="project" value="TreeGrafter"/>
</dbReference>
<feature type="domain" description="Ketosynthase family 3 (KS3)" evidence="14">
    <location>
        <begin position="1372"/>
        <end position="1797"/>
    </location>
</feature>
<dbReference type="Gene3D" id="1.10.1240.100">
    <property type="match status" value="2"/>
</dbReference>
<dbReference type="Gene3D" id="3.90.226.10">
    <property type="entry name" value="2-enoyl-CoA Hydratase, Chain A, domain 1"/>
    <property type="match status" value="2"/>
</dbReference>
<dbReference type="InterPro" id="IPR020806">
    <property type="entry name" value="PKS_PP-bd"/>
</dbReference>
<dbReference type="InterPro" id="IPR010037">
    <property type="entry name" value="FkbH_domain"/>
</dbReference>
<dbReference type="SUPFAM" id="SSF47336">
    <property type="entry name" value="ACP-like"/>
    <property type="match status" value="3"/>
</dbReference>
<dbReference type="InterPro" id="IPR020841">
    <property type="entry name" value="PKS_Beta-ketoAc_synthase_dom"/>
</dbReference>
<feature type="domain" description="Ketosynthase family 3 (KS3)" evidence="14">
    <location>
        <begin position="2880"/>
        <end position="3302"/>
    </location>
</feature>
<accession>A0AAV3K960</accession>
<dbReference type="InterPro" id="IPR014031">
    <property type="entry name" value="Ketoacyl_synth_C"/>
</dbReference>
<dbReference type="PROSITE" id="PS00606">
    <property type="entry name" value="KS3_1"/>
    <property type="match status" value="1"/>
</dbReference>
<evidence type="ECO:0000256" key="7">
    <source>
        <dbReference type="ARBA" id="ARBA00022679"/>
    </source>
</evidence>
<dbReference type="InterPro" id="IPR014030">
    <property type="entry name" value="Ketoacyl_synth_N"/>
</dbReference>
<evidence type="ECO:0000259" key="15">
    <source>
        <dbReference type="PROSITE" id="PS52019"/>
    </source>
</evidence>
<dbReference type="GO" id="GO:0005886">
    <property type="term" value="C:plasma membrane"/>
    <property type="evidence" value="ECO:0007669"/>
    <property type="project" value="TreeGrafter"/>
</dbReference>
<dbReference type="EMBL" id="AMWE01000004">
    <property type="protein sequence ID" value="ERO57132.1"/>
    <property type="molecule type" value="Genomic_DNA"/>
</dbReference>
<keyword evidence="8" id="KW-0479">Metal-binding</keyword>
<feature type="region of interest" description="N-terminal hotdog fold" evidence="11">
    <location>
        <begin position="1"/>
        <end position="111"/>
    </location>
</feature>
<comment type="pathway">
    <text evidence="2">Antibiotic biosynthesis.</text>
</comment>
<dbReference type="GO" id="GO:0046872">
    <property type="term" value="F:metal ion binding"/>
    <property type="evidence" value="ECO:0007669"/>
    <property type="project" value="UniProtKB-KW"/>
</dbReference>
<dbReference type="PANTHER" id="PTHR43775">
    <property type="entry name" value="FATTY ACID SYNTHASE"/>
    <property type="match status" value="1"/>
</dbReference>
<dbReference type="InterPro" id="IPR010033">
    <property type="entry name" value="HAD_SF_ppase_IIIC"/>
</dbReference>
<feature type="compositionally biased region" description="Polar residues" evidence="12">
    <location>
        <begin position="3515"/>
        <end position="3530"/>
    </location>
</feature>
<comment type="caution">
    <text evidence="16">The sequence shown here is derived from an EMBL/GenBank/DDBJ whole genome shotgun (WGS) entry which is preliminary data.</text>
</comment>
<evidence type="ECO:0000256" key="11">
    <source>
        <dbReference type="PROSITE-ProRule" id="PRU01363"/>
    </source>
</evidence>
<evidence type="ECO:0000259" key="13">
    <source>
        <dbReference type="PROSITE" id="PS50075"/>
    </source>
</evidence>
<dbReference type="NCBIfam" id="TIGR01681">
    <property type="entry name" value="HAD-SF-IIIC"/>
    <property type="match status" value="1"/>
</dbReference>
<evidence type="ECO:0000256" key="3">
    <source>
        <dbReference type="ARBA" id="ARBA00005194"/>
    </source>
</evidence>
<evidence type="ECO:0000256" key="8">
    <source>
        <dbReference type="ARBA" id="ARBA00022723"/>
    </source>
</evidence>
<evidence type="ECO:0000256" key="4">
    <source>
        <dbReference type="ARBA" id="ARBA00022450"/>
    </source>
</evidence>
<keyword evidence="5" id="KW-0963">Cytoplasm</keyword>
<dbReference type="PROSITE" id="PS50075">
    <property type="entry name" value="CARRIER"/>
    <property type="match status" value="3"/>
</dbReference>
<dbReference type="Gene3D" id="3.40.47.10">
    <property type="match status" value="2"/>
</dbReference>
<dbReference type="SUPFAM" id="SSF56784">
    <property type="entry name" value="HAD-like"/>
    <property type="match status" value="1"/>
</dbReference>
<dbReference type="Pfam" id="PF00109">
    <property type="entry name" value="ketoacyl-synt"/>
    <property type="match status" value="2"/>
</dbReference>
<evidence type="ECO:0000256" key="5">
    <source>
        <dbReference type="ARBA" id="ARBA00022490"/>
    </source>
</evidence>